<keyword evidence="4 9" id="KW-0732">Signal</keyword>
<dbReference type="OrthoDB" id="6021113at2759"/>
<dbReference type="CDD" id="cd07061">
    <property type="entry name" value="HP_HAP_like"/>
    <property type="match status" value="1"/>
</dbReference>
<accession>A0A7M5WX01</accession>
<keyword evidence="5" id="KW-0378">Hydrolase</keyword>
<feature type="transmembrane region" description="Helical" evidence="8">
    <location>
        <begin position="390"/>
        <end position="413"/>
    </location>
</feature>
<dbReference type="EC" id="3.1.3.2" evidence="3"/>
<evidence type="ECO:0000256" key="9">
    <source>
        <dbReference type="SAM" id="SignalP"/>
    </source>
</evidence>
<proteinExistence type="inferred from homology"/>
<dbReference type="Pfam" id="PF00328">
    <property type="entry name" value="His_Phos_2"/>
    <property type="match status" value="1"/>
</dbReference>
<evidence type="ECO:0000256" key="5">
    <source>
        <dbReference type="ARBA" id="ARBA00022801"/>
    </source>
</evidence>
<evidence type="ECO:0000313" key="10">
    <source>
        <dbReference type="EnsemblMetazoa" id="CLYHEMP014332.1"/>
    </source>
</evidence>
<dbReference type="PANTHER" id="PTHR11567">
    <property type="entry name" value="ACID PHOSPHATASE-RELATED"/>
    <property type="match status" value="1"/>
</dbReference>
<dbReference type="AlphaFoldDB" id="A0A7M5WX01"/>
<feature type="signal peptide" evidence="9">
    <location>
        <begin position="1"/>
        <end position="24"/>
    </location>
</feature>
<dbReference type="InterPro" id="IPR033379">
    <property type="entry name" value="Acid_Pase_AS"/>
</dbReference>
<dbReference type="RefSeq" id="XP_066931694.1">
    <property type="nucleotide sequence ID" value="XM_067075593.1"/>
</dbReference>
<evidence type="ECO:0000256" key="3">
    <source>
        <dbReference type="ARBA" id="ARBA00012646"/>
    </source>
</evidence>
<feature type="chain" id="PRO_5029662928" description="acid phosphatase" evidence="9">
    <location>
        <begin position="25"/>
        <end position="437"/>
    </location>
</feature>
<evidence type="ECO:0000256" key="2">
    <source>
        <dbReference type="ARBA" id="ARBA00005375"/>
    </source>
</evidence>
<keyword evidence="6" id="KW-1015">Disulfide bond</keyword>
<comment type="catalytic activity">
    <reaction evidence="1">
        <text>a phosphate monoester + H2O = an alcohol + phosphate</text>
        <dbReference type="Rhea" id="RHEA:15017"/>
        <dbReference type="ChEBI" id="CHEBI:15377"/>
        <dbReference type="ChEBI" id="CHEBI:30879"/>
        <dbReference type="ChEBI" id="CHEBI:43474"/>
        <dbReference type="ChEBI" id="CHEBI:67140"/>
        <dbReference type="EC" id="3.1.3.2"/>
    </reaction>
</comment>
<dbReference type="InterPro" id="IPR000560">
    <property type="entry name" value="His_Pase_clade-2"/>
</dbReference>
<dbReference type="PROSITE" id="PS00778">
    <property type="entry name" value="HIS_ACID_PHOSPHAT_2"/>
    <property type="match status" value="1"/>
</dbReference>
<keyword evidence="7" id="KW-0325">Glycoprotein</keyword>
<evidence type="ECO:0000313" key="11">
    <source>
        <dbReference type="Proteomes" id="UP000594262"/>
    </source>
</evidence>
<evidence type="ECO:0000256" key="7">
    <source>
        <dbReference type="ARBA" id="ARBA00023180"/>
    </source>
</evidence>
<dbReference type="SUPFAM" id="SSF53254">
    <property type="entry name" value="Phosphoglycerate mutase-like"/>
    <property type="match status" value="1"/>
</dbReference>
<evidence type="ECO:0000256" key="4">
    <source>
        <dbReference type="ARBA" id="ARBA00022729"/>
    </source>
</evidence>
<reference evidence="10" key="1">
    <citation type="submission" date="2021-01" db="UniProtKB">
        <authorList>
            <consortium name="EnsemblMetazoa"/>
        </authorList>
    </citation>
    <scope>IDENTIFICATION</scope>
</reference>
<dbReference type="PANTHER" id="PTHR11567:SF211">
    <property type="entry name" value="PROSTATIC ACID PHOSPHATASE"/>
    <property type="match status" value="1"/>
</dbReference>
<protein>
    <recommendedName>
        <fullName evidence="3">acid phosphatase</fullName>
        <ecNumber evidence="3">3.1.3.2</ecNumber>
    </recommendedName>
</protein>
<name>A0A7M5WX01_9CNID</name>
<dbReference type="InterPro" id="IPR029033">
    <property type="entry name" value="His_PPase_superfam"/>
</dbReference>
<keyword evidence="8" id="KW-0812">Transmembrane</keyword>
<sequence length="437" mass="50034">MILGTLWIPLCTLCVLLLVTGVQSDDELIMSNLVYRHGARSPIAVYPTDPYKHHWKDGIGGRLTQRGMQMEYDLGKFLKTRYVDTKFVSPQYLHTQVTIRSSGVDRCLQSAEAQLAGLYPPSDWQIWGDDELGKLWQPIPIQTVPGDEDPVLRPENTKNCPGYDDLMEEMQKDEAYQERINSDETKDLLKYMSLHSGWNLTVDNMWIIYDAVKSEVAEELKQPQWIVDRLDEISSLSWYLFRFKYQPQKDTADLLGRLTGGTLLGIMNDNMKLWTSGTEDEKKDLHKLNIFSAHDSTLLCLSAALQTDIVDEIPFSASILVELFNSSGSYYVKMTYKHKDTLTPWKLSDCDEKCPLDGFISKVKDRVPTHRVEDCHWDSEKPGYFSYKRLTVVSIVLLVLCIILLIIVIYACVRIHQNRKNGGNTTARYDENSALIT</sequence>
<comment type="similarity">
    <text evidence="2">Belongs to the histidine acid phosphatase family.</text>
</comment>
<dbReference type="GO" id="GO:0003993">
    <property type="term" value="F:acid phosphatase activity"/>
    <property type="evidence" value="ECO:0007669"/>
    <property type="project" value="UniProtKB-EC"/>
</dbReference>
<dbReference type="Gene3D" id="3.40.50.1240">
    <property type="entry name" value="Phosphoglycerate mutase-like"/>
    <property type="match status" value="1"/>
</dbReference>
<dbReference type="Proteomes" id="UP000594262">
    <property type="component" value="Unplaced"/>
</dbReference>
<evidence type="ECO:0000256" key="8">
    <source>
        <dbReference type="SAM" id="Phobius"/>
    </source>
</evidence>
<dbReference type="GeneID" id="136819357"/>
<dbReference type="EnsemblMetazoa" id="CLYHEMT014332.1">
    <property type="protein sequence ID" value="CLYHEMP014332.1"/>
    <property type="gene ID" value="CLYHEMG014332"/>
</dbReference>
<dbReference type="InterPro" id="IPR050645">
    <property type="entry name" value="Histidine_acid_phosphatase"/>
</dbReference>
<evidence type="ECO:0000256" key="6">
    <source>
        <dbReference type="ARBA" id="ARBA00023157"/>
    </source>
</evidence>
<keyword evidence="11" id="KW-1185">Reference proteome</keyword>
<organism evidence="10 11">
    <name type="scientific">Clytia hemisphaerica</name>
    <dbReference type="NCBI Taxonomy" id="252671"/>
    <lineage>
        <taxon>Eukaryota</taxon>
        <taxon>Metazoa</taxon>
        <taxon>Cnidaria</taxon>
        <taxon>Hydrozoa</taxon>
        <taxon>Hydroidolina</taxon>
        <taxon>Leptothecata</taxon>
        <taxon>Obeliida</taxon>
        <taxon>Clytiidae</taxon>
        <taxon>Clytia</taxon>
    </lineage>
</organism>
<keyword evidence="8" id="KW-1133">Transmembrane helix</keyword>
<keyword evidence="8" id="KW-0472">Membrane</keyword>
<evidence type="ECO:0000256" key="1">
    <source>
        <dbReference type="ARBA" id="ARBA00000032"/>
    </source>
</evidence>